<feature type="non-terminal residue" evidence="2">
    <location>
        <position position="1"/>
    </location>
</feature>
<dbReference type="RefSeq" id="WP_221407230.1">
    <property type="nucleotide sequence ID" value="NZ_FQUC01000047.1"/>
</dbReference>
<sequence length="153" mass="17369">ILIIFFKMCTNALRLILTQKKLYFSEPGPFLSPVVAFVRSCLPFFILGGKPEGPEAKKSGSRRANRKGSQMIDLPFIHPGSQSFGSPTGRQEKQQAREPNEWTDNQQIHQPAGRPKYHSTSRMNNQLTGRQSRRLICRKENQLKGKPFSRLTG</sequence>
<feature type="region of interest" description="Disordered" evidence="1">
    <location>
        <begin position="51"/>
        <end position="153"/>
    </location>
</feature>
<evidence type="ECO:0000313" key="2">
    <source>
        <dbReference type="EMBL" id="SHG50448.1"/>
    </source>
</evidence>
<accession>A0A1M5KCH6</accession>
<keyword evidence="3" id="KW-1185">Reference proteome</keyword>
<dbReference type="Proteomes" id="UP000184480">
    <property type="component" value="Unassembled WGS sequence"/>
</dbReference>
<dbReference type="EMBL" id="FQUC01000047">
    <property type="protein sequence ID" value="SHG50448.1"/>
    <property type="molecule type" value="Genomic_DNA"/>
</dbReference>
<organism evidence="2 3">
    <name type="scientific">Dysgonomonas macrotermitis</name>
    <dbReference type="NCBI Taxonomy" id="1346286"/>
    <lineage>
        <taxon>Bacteria</taxon>
        <taxon>Pseudomonadati</taxon>
        <taxon>Bacteroidota</taxon>
        <taxon>Bacteroidia</taxon>
        <taxon>Bacteroidales</taxon>
        <taxon>Dysgonomonadaceae</taxon>
        <taxon>Dysgonomonas</taxon>
    </lineage>
</organism>
<evidence type="ECO:0000313" key="3">
    <source>
        <dbReference type="Proteomes" id="UP000184480"/>
    </source>
</evidence>
<feature type="compositionally biased region" description="Polar residues" evidence="1">
    <location>
        <begin position="80"/>
        <end position="89"/>
    </location>
</feature>
<gene>
    <name evidence="2" type="ORF">SAMN05444362_1471</name>
</gene>
<feature type="compositionally biased region" description="Basic and acidic residues" evidence="1">
    <location>
        <begin position="90"/>
        <end position="100"/>
    </location>
</feature>
<evidence type="ECO:0000256" key="1">
    <source>
        <dbReference type="SAM" id="MobiDB-lite"/>
    </source>
</evidence>
<dbReference type="AlphaFoldDB" id="A0A1M5KCH6"/>
<protein>
    <submittedName>
        <fullName evidence="2">Uncharacterized protein</fullName>
    </submittedName>
</protein>
<reference evidence="3" key="1">
    <citation type="submission" date="2016-11" db="EMBL/GenBank/DDBJ databases">
        <authorList>
            <person name="Varghese N."/>
            <person name="Submissions S."/>
        </authorList>
    </citation>
    <scope>NUCLEOTIDE SEQUENCE [LARGE SCALE GENOMIC DNA]</scope>
    <source>
        <strain evidence="3">DSM 27370</strain>
    </source>
</reference>
<proteinExistence type="predicted"/>
<name>A0A1M5KCH6_9BACT</name>
<feature type="compositionally biased region" description="Polar residues" evidence="1">
    <location>
        <begin position="118"/>
        <end position="130"/>
    </location>
</feature>